<feature type="domain" description="CCHC-type" evidence="3">
    <location>
        <begin position="81"/>
        <end position="97"/>
    </location>
</feature>
<keyword evidence="1" id="KW-0479">Metal-binding</keyword>
<name>A0ABU6XJN7_9FABA</name>
<evidence type="ECO:0000313" key="5">
    <source>
        <dbReference type="Proteomes" id="UP001341840"/>
    </source>
</evidence>
<feature type="region of interest" description="Disordered" evidence="2">
    <location>
        <begin position="29"/>
        <end position="53"/>
    </location>
</feature>
<dbReference type="InterPro" id="IPR001878">
    <property type="entry name" value="Znf_CCHC"/>
</dbReference>
<keyword evidence="5" id="KW-1185">Reference proteome</keyword>
<protein>
    <recommendedName>
        <fullName evidence="3">CCHC-type domain-containing protein</fullName>
    </recommendedName>
</protein>
<evidence type="ECO:0000313" key="4">
    <source>
        <dbReference type="EMBL" id="MED6197426.1"/>
    </source>
</evidence>
<feature type="region of interest" description="Disordered" evidence="2">
    <location>
        <begin position="86"/>
        <end position="106"/>
    </location>
</feature>
<reference evidence="4 5" key="1">
    <citation type="journal article" date="2023" name="Plants (Basel)">
        <title>Bridging the Gap: Combining Genomics and Transcriptomics Approaches to Understand Stylosanthes scabra, an Orphan Legume from the Brazilian Caatinga.</title>
        <authorList>
            <person name="Ferreira-Neto J.R.C."/>
            <person name="da Silva M.D."/>
            <person name="Binneck E."/>
            <person name="de Melo N.F."/>
            <person name="da Silva R.H."/>
            <person name="de Melo A.L.T.M."/>
            <person name="Pandolfi V."/>
            <person name="Bustamante F.O."/>
            <person name="Brasileiro-Vidal A.C."/>
            <person name="Benko-Iseppon A.M."/>
        </authorList>
    </citation>
    <scope>NUCLEOTIDE SEQUENCE [LARGE SCALE GENOMIC DNA]</scope>
    <source>
        <tissue evidence="4">Leaves</tissue>
    </source>
</reference>
<proteinExistence type="predicted"/>
<evidence type="ECO:0000256" key="1">
    <source>
        <dbReference type="PROSITE-ProRule" id="PRU00047"/>
    </source>
</evidence>
<evidence type="ECO:0000256" key="2">
    <source>
        <dbReference type="SAM" id="MobiDB-lite"/>
    </source>
</evidence>
<evidence type="ECO:0000259" key="3">
    <source>
        <dbReference type="PROSITE" id="PS50158"/>
    </source>
</evidence>
<keyword evidence="1" id="KW-0863">Zinc-finger</keyword>
<accession>A0ABU6XJN7</accession>
<dbReference type="EMBL" id="JASCZI010211899">
    <property type="protein sequence ID" value="MED6197426.1"/>
    <property type="molecule type" value="Genomic_DNA"/>
</dbReference>
<sequence length="125" mass="14696">MLEDCRELVKLSCRFFEDYHDVKTKLANERQALPEKHRQRQEVGDADDGERVSLRDPAWARHKGCGRRGMTTSGKFRRVQRCRRCGRSGHNARRCSQASERTRVDGGDLYDSNFWGILREQKRTR</sequence>
<organism evidence="4 5">
    <name type="scientific">Stylosanthes scabra</name>
    <dbReference type="NCBI Taxonomy" id="79078"/>
    <lineage>
        <taxon>Eukaryota</taxon>
        <taxon>Viridiplantae</taxon>
        <taxon>Streptophyta</taxon>
        <taxon>Embryophyta</taxon>
        <taxon>Tracheophyta</taxon>
        <taxon>Spermatophyta</taxon>
        <taxon>Magnoliopsida</taxon>
        <taxon>eudicotyledons</taxon>
        <taxon>Gunneridae</taxon>
        <taxon>Pentapetalae</taxon>
        <taxon>rosids</taxon>
        <taxon>fabids</taxon>
        <taxon>Fabales</taxon>
        <taxon>Fabaceae</taxon>
        <taxon>Papilionoideae</taxon>
        <taxon>50 kb inversion clade</taxon>
        <taxon>dalbergioids sensu lato</taxon>
        <taxon>Dalbergieae</taxon>
        <taxon>Pterocarpus clade</taxon>
        <taxon>Stylosanthes</taxon>
    </lineage>
</organism>
<keyword evidence="1" id="KW-0862">Zinc</keyword>
<comment type="caution">
    <text evidence="4">The sequence shown here is derived from an EMBL/GenBank/DDBJ whole genome shotgun (WGS) entry which is preliminary data.</text>
</comment>
<dbReference type="PROSITE" id="PS50158">
    <property type="entry name" value="ZF_CCHC"/>
    <property type="match status" value="1"/>
</dbReference>
<dbReference type="Proteomes" id="UP001341840">
    <property type="component" value="Unassembled WGS sequence"/>
</dbReference>
<gene>
    <name evidence="4" type="ORF">PIB30_056405</name>
</gene>